<accession>A0A565C8M9</accession>
<organism evidence="2 3">
    <name type="scientific">Arabis nemorensis</name>
    <dbReference type="NCBI Taxonomy" id="586526"/>
    <lineage>
        <taxon>Eukaryota</taxon>
        <taxon>Viridiplantae</taxon>
        <taxon>Streptophyta</taxon>
        <taxon>Embryophyta</taxon>
        <taxon>Tracheophyta</taxon>
        <taxon>Spermatophyta</taxon>
        <taxon>Magnoliopsida</taxon>
        <taxon>eudicotyledons</taxon>
        <taxon>Gunneridae</taxon>
        <taxon>Pentapetalae</taxon>
        <taxon>rosids</taxon>
        <taxon>malvids</taxon>
        <taxon>Brassicales</taxon>
        <taxon>Brassicaceae</taxon>
        <taxon>Arabideae</taxon>
        <taxon>Arabis</taxon>
    </lineage>
</organism>
<feature type="chain" id="PRO_5022241951" description="Secreted protein" evidence="1">
    <location>
        <begin position="23"/>
        <end position="81"/>
    </location>
</feature>
<evidence type="ECO:0000313" key="2">
    <source>
        <dbReference type="EMBL" id="VVB10003.1"/>
    </source>
</evidence>
<name>A0A565C8M9_9BRAS</name>
<dbReference type="Proteomes" id="UP000489600">
    <property type="component" value="Unassembled WGS sequence"/>
</dbReference>
<comment type="caution">
    <text evidence="2">The sequence shown here is derived from an EMBL/GenBank/DDBJ whole genome shotgun (WGS) entry which is preliminary data.</text>
</comment>
<keyword evidence="1" id="KW-0732">Signal</keyword>
<dbReference type="AlphaFoldDB" id="A0A565C8M9"/>
<sequence length="81" mass="9313">MKLHPLMKLGTQVLTFLCLTDGGDHGDTRVQGNNRCKLWDPHIQPSQDFNMTASAQWILRERPVKPTQKMQQMEWSGVECC</sequence>
<evidence type="ECO:0008006" key="4">
    <source>
        <dbReference type="Google" id="ProtNLM"/>
    </source>
</evidence>
<reference evidence="2" key="1">
    <citation type="submission" date="2019-07" db="EMBL/GenBank/DDBJ databases">
        <authorList>
            <person name="Dittberner H."/>
        </authorList>
    </citation>
    <scope>NUCLEOTIDE SEQUENCE [LARGE SCALE GENOMIC DNA]</scope>
</reference>
<evidence type="ECO:0000313" key="3">
    <source>
        <dbReference type="Proteomes" id="UP000489600"/>
    </source>
</evidence>
<dbReference type="EMBL" id="CABITT030000007">
    <property type="protein sequence ID" value="VVB10003.1"/>
    <property type="molecule type" value="Genomic_DNA"/>
</dbReference>
<gene>
    <name evidence="2" type="ORF">ANE_LOCUS20447</name>
</gene>
<proteinExistence type="predicted"/>
<feature type="signal peptide" evidence="1">
    <location>
        <begin position="1"/>
        <end position="22"/>
    </location>
</feature>
<protein>
    <recommendedName>
        <fullName evidence="4">Secreted protein</fullName>
    </recommendedName>
</protein>
<keyword evidence="3" id="KW-1185">Reference proteome</keyword>
<evidence type="ECO:0000256" key="1">
    <source>
        <dbReference type="SAM" id="SignalP"/>
    </source>
</evidence>